<dbReference type="AlphaFoldDB" id="A0A3M7TWE3"/>
<dbReference type="EMBL" id="RHIB01000001">
    <property type="protein sequence ID" value="RNA69886.1"/>
    <property type="molecule type" value="Genomic_DNA"/>
</dbReference>
<gene>
    <name evidence="1" type="ORF">EBO34_08115</name>
</gene>
<keyword evidence="2" id="KW-1185">Reference proteome</keyword>
<reference evidence="1 2" key="1">
    <citation type="submission" date="2018-10" db="EMBL/GenBank/DDBJ databases">
        <title>Bacillus Keqinensis sp. nov., a moderately halophilic bacterium isolated from a saline-alkaline lake.</title>
        <authorList>
            <person name="Wang H."/>
        </authorList>
    </citation>
    <scope>NUCLEOTIDE SEQUENCE [LARGE SCALE GENOMIC DNA]</scope>
    <source>
        <strain evidence="1 2">KQ-3</strain>
    </source>
</reference>
<accession>A0A3M7TWE3</accession>
<dbReference type="OrthoDB" id="2966478at2"/>
<dbReference type="InterPro" id="IPR020908">
    <property type="entry name" value="UPF0738"/>
</dbReference>
<organism evidence="1 2">
    <name type="scientific">Alteribacter keqinensis</name>
    <dbReference type="NCBI Taxonomy" id="2483800"/>
    <lineage>
        <taxon>Bacteria</taxon>
        <taxon>Bacillati</taxon>
        <taxon>Bacillota</taxon>
        <taxon>Bacilli</taxon>
        <taxon>Bacillales</taxon>
        <taxon>Bacillaceae</taxon>
        <taxon>Alteribacter</taxon>
    </lineage>
</organism>
<evidence type="ECO:0000313" key="2">
    <source>
        <dbReference type="Proteomes" id="UP000278746"/>
    </source>
</evidence>
<proteinExistence type="predicted"/>
<dbReference type="Proteomes" id="UP000278746">
    <property type="component" value="Unassembled WGS sequence"/>
</dbReference>
<name>A0A3M7TWE3_9BACI</name>
<evidence type="ECO:0000313" key="1">
    <source>
        <dbReference type="EMBL" id="RNA69886.1"/>
    </source>
</evidence>
<sequence length="133" mass="15142">MNNSWTISELERTDDKLTVRVETDLDASALHTFQASGQMLADSDAKTFIYIIEDDSSFTYIRFPAGSWEALQSVRDDLPVVLELMAQNKEAVQLELTGFWTEIDYLVDNIEGNTNYGDEMMKAVEKAFNRNES</sequence>
<dbReference type="RefSeq" id="WP_122897398.1">
    <property type="nucleotide sequence ID" value="NZ_RHIB01000001.1"/>
</dbReference>
<comment type="caution">
    <text evidence="1">The sequence shown here is derived from an EMBL/GenBank/DDBJ whole genome shotgun (WGS) entry which is preliminary data.</text>
</comment>
<protein>
    <submittedName>
        <fullName evidence="1">Uncharacterized protein</fullName>
    </submittedName>
</protein>
<dbReference type="Pfam" id="PF19785">
    <property type="entry name" value="UPF0738"/>
    <property type="match status" value="1"/>
</dbReference>